<dbReference type="ExpressionAtlas" id="A0A2K3DPG5">
    <property type="expression patterns" value="baseline and differential"/>
</dbReference>
<comment type="similarity">
    <text evidence="2 7">Belongs to the MND1 family.</text>
</comment>
<evidence type="ECO:0000256" key="1">
    <source>
        <dbReference type="ARBA" id="ARBA00004123"/>
    </source>
</evidence>
<feature type="domain" description="Leucine zipper with capping helix" evidence="10">
    <location>
        <begin position="149"/>
        <end position="195"/>
    </location>
</feature>
<dbReference type="InterPro" id="IPR040661">
    <property type="entry name" value="LZ3wCH"/>
</dbReference>
<dbReference type="GO" id="GO:0007131">
    <property type="term" value="P:reciprocal meiotic recombination"/>
    <property type="evidence" value="ECO:0000318"/>
    <property type="project" value="GO_Central"/>
</dbReference>
<dbReference type="Proteomes" id="UP000006906">
    <property type="component" value="Chromosome 6"/>
</dbReference>
<evidence type="ECO:0000256" key="6">
    <source>
        <dbReference type="ARBA" id="ARBA00023254"/>
    </source>
</evidence>
<feature type="domain" description="Mnd1 HTH" evidence="9">
    <location>
        <begin position="16"/>
        <end position="74"/>
    </location>
</feature>
<dbReference type="KEGG" id="cre:CHLRE_06g278850v5"/>
<dbReference type="InParanoid" id="A0A2K3DPG5"/>
<dbReference type="GO" id="GO:0005634">
    <property type="term" value="C:nucleus"/>
    <property type="evidence" value="ECO:0007669"/>
    <property type="project" value="UniProtKB-SubCell"/>
</dbReference>
<gene>
    <name evidence="11" type="ORF">CHLRE_06g278850v5</name>
</gene>
<dbReference type="GeneID" id="5720869"/>
<evidence type="ECO:0000313" key="12">
    <source>
        <dbReference type="Proteomes" id="UP000006906"/>
    </source>
</evidence>
<dbReference type="PIRSF" id="PIRSF026991">
    <property type="entry name" value="Mnd1"/>
    <property type="match status" value="1"/>
</dbReference>
<reference evidence="11 12" key="1">
    <citation type="journal article" date="2007" name="Science">
        <title>The Chlamydomonas genome reveals the evolution of key animal and plant functions.</title>
        <authorList>
            <person name="Merchant S.S."/>
            <person name="Prochnik S.E."/>
            <person name="Vallon O."/>
            <person name="Harris E.H."/>
            <person name="Karpowicz S.J."/>
            <person name="Witman G.B."/>
            <person name="Terry A."/>
            <person name="Salamov A."/>
            <person name="Fritz-Laylin L.K."/>
            <person name="Marechal-Drouard L."/>
            <person name="Marshall W.F."/>
            <person name="Qu L.H."/>
            <person name="Nelson D.R."/>
            <person name="Sanderfoot A.A."/>
            <person name="Spalding M.H."/>
            <person name="Kapitonov V.V."/>
            <person name="Ren Q."/>
            <person name="Ferris P."/>
            <person name="Lindquist E."/>
            <person name="Shapiro H."/>
            <person name="Lucas S.M."/>
            <person name="Grimwood J."/>
            <person name="Schmutz J."/>
            <person name="Cardol P."/>
            <person name="Cerutti H."/>
            <person name="Chanfreau G."/>
            <person name="Chen C.L."/>
            <person name="Cognat V."/>
            <person name="Croft M.T."/>
            <person name="Dent R."/>
            <person name="Dutcher S."/>
            <person name="Fernandez E."/>
            <person name="Fukuzawa H."/>
            <person name="Gonzalez-Ballester D."/>
            <person name="Gonzalez-Halphen D."/>
            <person name="Hallmann A."/>
            <person name="Hanikenne M."/>
            <person name="Hippler M."/>
            <person name="Inwood W."/>
            <person name="Jabbari K."/>
            <person name="Kalanon M."/>
            <person name="Kuras R."/>
            <person name="Lefebvre P.A."/>
            <person name="Lemaire S.D."/>
            <person name="Lobanov A.V."/>
            <person name="Lohr M."/>
            <person name="Manuell A."/>
            <person name="Meier I."/>
            <person name="Mets L."/>
            <person name="Mittag M."/>
            <person name="Mittelmeier T."/>
            <person name="Moroney J.V."/>
            <person name="Moseley J."/>
            <person name="Napoli C."/>
            <person name="Nedelcu A.M."/>
            <person name="Niyogi K."/>
            <person name="Novoselov S.V."/>
            <person name="Paulsen I.T."/>
            <person name="Pazour G."/>
            <person name="Purton S."/>
            <person name="Ral J.P."/>
            <person name="Riano-Pachon D.M."/>
            <person name="Riekhof W."/>
            <person name="Rymarquis L."/>
            <person name="Schroda M."/>
            <person name="Stern D."/>
            <person name="Umen J."/>
            <person name="Willows R."/>
            <person name="Wilson N."/>
            <person name="Zimmer S.L."/>
            <person name="Allmer J."/>
            <person name="Balk J."/>
            <person name="Bisova K."/>
            <person name="Chen C.J."/>
            <person name="Elias M."/>
            <person name="Gendler K."/>
            <person name="Hauser C."/>
            <person name="Lamb M.R."/>
            <person name="Ledford H."/>
            <person name="Long J.C."/>
            <person name="Minagawa J."/>
            <person name="Page M.D."/>
            <person name="Pan J."/>
            <person name="Pootakham W."/>
            <person name="Roje S."/>
            <person name="Rose A."/>
            <person name="Stahlberg E."/>
            <person name="Terauchi A.M."/>
            <person name="Yang P."/>
            <person name="Ball S."/>
            <person name="Bowler C."/>
            <person name="Dieckmann C.L."/>
            <person name="Gladyshev V.N."/>
            <person name="Green P."/>
            <person name="Jorgensen R."/>
            <person name="Mayfield S."/>
            <person name="Mueller-Roeber B."/>
            <person name="Rajamani S."/>
            <person name="Sayre R.T."/>
            <person name="Brokstein P."/>
            <person name="Dubchak I."/>
            <person name="Goodstein D."/>
            <person name="Hornick L."/>
            <person name="Huang Y.W."/>
            <person name="Jhaveri J."/>
            <person name="Luo Y."/>
            <person name="Martinez D."/>
            <person name="Ngau W.C."/>
            <person name="Otillar B."/>
            <person name="Poliakov A."/>
            <person name="Porter A."/>
            <person name="Szajkowski L."/>
            <person name="Werner G."/>
            <person name="Zhou K."/>
            <person name="Grigoriev I.V."/>
            <person name="Rokhsar D.S."/>
            <person name="Grossman A.R."/>
        </authorList>
    </citation>
    <scope>NUCLEOTIDE SEQUENCE [LARGE SCALE GENOMIC DNA]</scope>
    <source>
        <strain evidence="12">CC-503</strain>
    </source>
</reference>
<dbReference type="Gramene" id="PNW82436">
    <property type="protein sequence ID" value="PNW82436"/>
    <property type="gene ID" value="CHLRE_06g278850v5"/>
</dbReference>
<organism evidence="11 12">
    <name type="scientific">Chlamydomonas reinhardtii</name>
    <name type="common">Chlamydomonas smithii</name>
    <dbReference type="NCBI Taxonomy" id="3055"/>
    <lineage>
        <taxon>Eukaryota</taxon>
        <taxon>Viridiplantae</taxon>
        <taxon>Chlorophyta</taxon>
        <taxon>core chlorophytes</taxon>
        <taxon>Chlorophyceae</taxon>
        <taxon>CS clade</taxon>
        <taxon>Chlamydomonadales</taxon>
        <taxon>Chlamydomonadaceae</taxon>
        <taxon>Chlamydomonas</taxon>
    </lineage>
</organism>
<keyword evidence="5 7" id="KW-0539">Nucleus</keyword>
<evidence type="ECO:0000256" key="3">
    <source>
        <dbReference type="ARBA" id="ARBA00023054"/>
    </source>
</evidence>
<keyword evidence="12" id="KW-1185">Reference proteome</keyword>
<dbReference type="GO" id="GO:0003690">
    <property type="term" value="F:double-stranded DNA binding"/>
    <property type="evidence" value="ECO:0007669"/>
    <property type="project" value="InterPro"/>
</dbReference>
<dbReference type="PANTHER" id="PTHR15938:SF1">
    <property type="entry name" value="MEIOTIC NUCLEAR DIVISION PROTEIN 1"/>
    <property type="match status" value="1"/>
</dbReference>
<keyword evidence="4" id="KW-0233">DNA recombination</keyword>
<dbReference type="AlphaFoldDB" id="A0A2K3DPG5"/>
<evidence type="ECO:0000256" key="2">
    <source>
        <dbReference type="ARBA" id="ARBA00005981"/>
    </source>
</evidence>
<dbReference type="Pfam" id="PF03962">
    <property type="entry name" value="Mnd1"/>
    <property type="match status" value="1"/>
</dbReference>
<evidence type="ECO:0000256" key="7">
    <source>
        <dbReference type="PIRNR" id="PIRNR026991"/>
    </source>
</evidence>
<proteinExistence type="inferred from homology"/>
<evidence type="ECO:0000256" key="5">
    <source>
        <dbReference type="ARBA" id="ARBA00023242"/>
    </source>
</evidence>
<dbReference type="OrthoDB" id="273345at2759"/>
<dbReference type="OMA" id="ECYGDEY"/>
<dbReference type="InterPro" id="IPR005647">
    <property type="entry name" value="Mnd1"/>
</dbReference>
<feature type="coiled-coil region" evidence="8">
    <location>
        <begin position="85"/>
        <end position="146"/>
    </location>
</feature>
<keyword evidence="3 8" id="KW-0175">Coiled coil</keyword>
<dbReference type="FunCoup" id="A0A2K3DPG5">
    <property type="interactions" value="610"/>
</dbReference>
<evidence type="ECO:0000256" key="8">
    <source>
        <dbReference type="SAM" id="Coils"/>
    </source>
</evidence>
<sequence>MPPKKGVSAAEKRDRVLEIFHESSDVFQGKDIEKLATKKGVISQAVKDVLQSLVDDNLVHMEKIGISNYYWAFPSEASVMVENDVKRLETDLAATRKRRAEVEASLEQHKAANPDTESRAQALAELNKLKKRATEVSFKLEAYRDNDPETVQAMHNIAESCKLAANRWLDNTYSLLSWCKKRFAGNEAELAKFFEEVRARPLAPRVQNTWAAS</sequence>
<dbReference type="PaxDb" id="3055-EDP01676"/>
<protein>
    <recommendedName>
        <fullName evidence="7">Meiotic nuclear division protein 1 homolog</fullName>
    </recommendedName>
</protein>
<keyword evidence="6" id="KW-0469">Meiosis</keyword>
<evidence type="ECO:0000256" key="4">
    <source>
        <dbReference type="ARBA" id="ARBA00023172"/>
    </source>
</evidence>
<comment type="function">
    <text evidence="7">Required for proper homologous chromosome pairing and efficient cross-over and intragenic recombination during meiosis.</text>
</comment>
<evidence type="ECO:0000313" key="11">
    <source>
        <dbReference type="EMBL" id="PNW82436.1"/>
    </source>
</evidence>
<accession>A0A2K3DPG5</accession>
<dbReference type="STRING" id="3055.A0A2K3DPG5"/>
<evidence type="ECO:0000259" key="10">
    <source>
        <dbReference type="Pfam" id="PF18517"/>
    </source>
</evidence>
<dbReference type="EMBL" id="CM008967">
    <property type="protein sequence ID" value="PNW82436.1"/>
    <property type="molecule type" value="Genomic_DNA"/>
</dbReference>
<comment type="subcellular location">
    <subcellularLocation>
        <location evidence="1 7">Nucleus</location>
    </subcellularLocation>
</comment>
<evidence type="ECO:0000259" key="9">
    <source>
        <dbReference type="Pfam" id="PF03962"/>
    </source>
</evidence>
<name>A0A2K3DPG5_CHLRE</name>
<dbReference type="InterPro" id="IPR040453">
    <property type="entry name" value="Mnd1_HTH"/>
</dbReference>
<dbReference type="SMR" id="A0A2K3DPG5"/>
<dbReference type="RefSeq" id="XP_042923932.1">
    <property type="nucleotide sequence ID" value="XM_043063226.1"/>
</dbReference>
<dbReference type="PANTHER" id="PTHR15938">
    <property type="entry name" value="TBP-1 INTERACTING PROTEIN"/>
    <property type="match status" value="1"/>
</dbReference>
<dbReference type="Pfam" id="PF18517">
    <property type="entry name" value="LZ3wCH"/>
    <property type="match status" value="1"/>
</dbReference>